<dbReference type="PROSITE" id="PS50181">
    <property type="entry name" value="FBOX"/>
    <property type="match status" value="1"/>
</dbReference>
<accession>A0ABQ9LTE2</accession>
<dbReference type="InterPro" id="IPR032675">
    <property type="entry name" value="LRR_dom_sf"/>
</dbReference>
<evidence type="ECO:0000313" key="3">
    <source>
        <dbReference type="Proteomes" id="UP001174677"/>
    </source>
</evidence>
<dbReference type="PANTHER" id="PTHR38926">
    <property type="entry name" value="F-BOX DOMAIN CONTAINING PROTEIN, EXPRESSED"/>
    <property type="match status" value="1"/>
</dbReference>
<feature type="domain" description="F-box" evidence="1">
    <location>
        <begin position="3"/>
        <end position="50"/>
    </location>
</feature>
<dbReference type="Gene3D" id="3.80.10.10">
    <property type="entry name" value="Ribonuclease Inhibitor"/>
    <property type="match status" value="1"/>
</dbReference>
<evidence type="ECO:0000313" key="2">
    <source>
        <dbReference type="EMBL" id="KAJ9170510.1"/>
    </source>
</evidence>
<comment type="caution">
    <text evidence="2">The sequence shown here is derived from an EMBL/GenBank/DDBJ whole genome shotgun (WGS) entry which is preliminary data.</text>
</comment>
<dbReference type="PANTHER" id="PTHR38926:SF5">
    <property type="entry name" value="F-BOX AND LEUCINE-RICH REPEAT PROTEIN 6"/>
    <property type="match status" value="1"/>
</dbReference>
<organism evidence="2 3">
    <name type="scientific">Hevea brasiliensis</name>
    <name type="common">Para rubber tree</name>
    <name type="synonym">Siphonia brasiliensis</name>
    <dbReference type="NCBI Taxonomy" id="3981"/>
    <lineage>
        <taxon>Eukaryota</taxon>
        <taxon>Viridiplantae</taxon>
        <taxon>Streptophyta</taxon>
        <taxon>Embryophyta</taxon>
        <taxon>Tracheophyta</taxon>
        <taxon>Spermatophyta</taxon>
        <taxon>Magnoliopsida</taxon>
        <taxon>eudicotyledons</taxon>
        <taxon>Gunneridae</taxon>
        <taxon>Pentapetalae</taxon>
        <taxon>rosids</taxon>
        <taxon>fabids</taxon>
        <taxon>Malpighiales</taxon>
        <taxon>Euphorbiaceae</taxon>
        <taxon>Crotonoideae</taxon>
        <taxon>Micrandreae</taxon>
        <taxon>Hevea</taxon>
    </lineage>
</organism>
<protein>
    <recommendedName>
        <fullName evidence="1">F-box domain-containing protein</fullName>
    </recommendedName>
</protein>
<proteinExistence type="predicted"/>
<dbReference type="SUPFAM" id="SSF81383">
    <property type="entry name" value="F-box domain"/>
    <property type="match status" value="1"/>
</dbReference>
<dbReference type="EMBL" id="JARPOI010000010">
    <property type="protein sequence ID" value="KAJ9170510.1"/>
    <property type="molecule type" value="Genomic_DNA"/>
</dbReference>
<dbReference type="InterPro" id="IPR001810">
    <property type="entry name" value="F-box_dom"/>
</dbReference>
<dbReference type="Proteomes" id="UP001174677">
    <property type="component" value="Chromosome 10"/>
</dbReference>
<dbReference type="InterPro" id="IPR036047">
    <property type="entry name" value="F-box-like_dom_sf"/>
</dbReference>
<name>A0ABQ9LTE2_HEVBR</name>
<dbReference type="Gene3D" id="1.20.1280.50">
    <property type="match status" value="1"/>
</dbReference>
<gene>
    <name evidence="2" type="ORF">P3X46_018613</name>
</gene>
<reference evidence="2 3" key="1">
    <citation type="journal article" date="2023" name="Plant Biotechnol. J.">
        <title>Chromosome-level wild Hevea brasiliensis genome provides new tools for genomic-assisted breeding and valuable loci to elevate rubber yield.</title>
        <authorList>
            <person name="Cheng H."/>
            <person name="Song X."/>
            <person name="Hu Y."/>
            <person name="Wu T."/>
            <person name="Yang Q."/>
            <person name="An Z."/>
            <person name="Feng S."/>
            <person name="Deng Z."/>
            <person name="Wu W."/>
            <person name="Zeng X."/>
            <person name="Tu M."/>
            <person name="Wang X."/>
            <person name="Huang H."/>
        </authorList>
    </citation>
    <scope>NUCLEOTIDE SEQUENCE [LARGE SCALE GENOMIC DNA]</scope>
    <source>
        <strain evidence="2">MT/VB/25A 57/8</strain>
    </source>
</reference>
<dbReference type="SUPFAM" id="SSF52047">
    <property type="entry name" value="RNI-like"/>
    <property type="match status" value="1"/>
</dbReference>
<keyword evidence="3" id="KW-1185">Reference proteome</keyword>
<sequence length="269" mass="31331">MERRKWEDLPEDCLVNVFRRVGMETLLLDVPFVCKSWYKATLNPLCWERLDFYDIMFVPKDDCFYRFYDVDGVRMVHKLMDEYGIKEFSAGSMIRFLVNRSNGKCTVLNLPADGCKEEVFKFVIDKCPALRCLSFSCDLFKTDYLPIIQELIEKCKYLEFLTILDFKVSNLKEIVVKIGLNCKNLWGFAAPFACIGEEEAAAIVTTLPHISYLILKHSRIDRKYLVEILHGCKRLFHLDVSNCSGFKIDDKLLKLASHIHTFKYEGVID</sequence>
<dbReference type="Pfam" id="PF12937">
    <property type="entry name" value="F-box-like"/>
    <property type="match status" value="1"/>
</dbReference>
<evidence type="ECO:0000259" key="1">
    <source>
        <dbReference type="PROSITE" id="PS50181"/>
    </source>
</evidence>